<dbReference type="SMART" id="SM00326">
    <property type="entry name" value="SH3"/>
    <property type="match status" value="1"/>
</dbReference>
<proteinExistence type="predicted"/>
<evidence type="ECO:0000313" key="5">
    <source>
        <dbReference type="EMBL" id="CAG8620658.1"/>
    </source>
</evidence>
<feature type="domain" description="SH3" evidence="4">
    <location>
        <begin position="215"/>
        <end position="274"/>
    </location>
</feature>
<protein>
    <submittedName>
        <fullName evidence="5">15760_t:CDS:1</fullName>
    </submittedName>
</protein>
<evidence type="ECO:0000256" key="1">
    <source>
        <dbReference type="ARBA" id="ARBA00022443"/>
    </source>
</evidence>
<dbReference type="PROSITE" id="PS50002">
    <property type="entry name" value="SH3"/>
    <property type="match status" value="1"/>
</dbReference>
<dbReference type="AlphaFoldDB" id="A0A9N9D309"/>
<dbReference type="InterPro" id="IPR036028">
    <property type="entry name" value="SH3-like_dom_sf"/>
</dbReference>
<dbReference type="EMBL" id="CAJVPP010003096">
    <property type="protein sequence ID" value="CAG8620658.1"/>
    <property type="molecule type" value="Genomic_DNA"/>
</dbReference>
<keyword evidence="1 2" id="KW-0728">SH3 domain</keyword>
<name>A0A9N9D309_FUNMO</name>
<evidence type="ECO:0000256" key="3">
    <source>
        <dbReference type="SAM" id="MobiDB-lite"/>
    </source>
</evidence>
<evidence type="ECO:0000313" key="6">
    <source>
        <dbReference type="Proteomes" id="UP000789375"/>
    </source>
</evidence>
<dbReference type="Pfam" id="PF07653">
    <property type="entry name" value="SH3_2"/>
    <property type="match status" value="1"/>
</dbReference>
<evidence type="ECO:0000256" key="2">
    <source>
        <dbReference type="PROSITE-ProRule" id="PRU00192"/>
    </source>
</evidence>
<evidence type="ECO:0000259" key="4">
    <source>
        <dbReference type="PROSITE" id="PS50002"/>
    </source>
</evidence>
<dbReference type="Gene3D" id="2.30.30.40">
    <property type="entry name" value="SH3 Domains"/>
    <property type="match status" value="1"/>
</dbReference>
<dbReference type="SUPFAM" id="SSF50044">
    <property type="entry name" value="SH3-domain"/>
    <property type="match status" value="1"/>
</dbReference>
<feature type="compositionally biased region" description="Basic and acidic residues" evidence="3">
    <location>
        <begin position="125"/>
        <end position="135"/>
    </location>
</feature>
<dbReference type="InterPro" id="IPR001452">
    <property type="entry name" value="SH3_domain"/>
</dbReference>
<gene>
    <name evidence="5" type="ORF">FMOSSE_LOCUS9966</name>
</gene>
<organism evidence="5 6">
    <name type="scientific">Funneliformis mosseae</name>
    <name type="common">Endomycorrhizal fungus</name>
    <name type="synonym">Glomus mosseae</name>
    <dbReference type="NCBI Taxonomy" id="27381"/>
    <lineage>
        <taxon>Eukaryota</taxon>
        <taxon>Fungi</taxon>
        <taxon>Fungi incertae sedis</taxon>
        <taxon>Mucoromycota</taxon>
        <taxon>Glomeromycotina</taxon>
        <taxon>Glomeromycetes</taxon>
        <taxon>Glomerales</taxon>
        <taxon>Glomeraceae</taxon>
        <taxon>Funneliformis</taxon>
    </lineage>
</organism>
<sequence>MTTWLLSGVDIPEDLNRAKKRNNCCLSVVVQIIYQKLSNSFIHSLNGKVRKLHYPLAFKESLNNKDCIWLPPKSFVPFMITNLGNRVTLLFRTLFPNNYPICLQIPKLAIPYIARMDSASVSSEQIKEETFDEKNASSSNECDDYGSNPLPSFKPSLPNIASRNASLQSHVSTQSEPHKFNKRLRNASIQSTQSAPSSVCFHNPPPNKPLPPLPSLNPVYKCVHSFAEEDTRYLSFNTYDILEILEKNNSGWWLAKKGEKRGFVPFHYLEEVKVASKQSNIIRRKQYDLRAPFSSSPLQTEIIEQLTINEANSSKKSAKNSHLVQEVMLFNERIKPHKLISSRKSTLRPLGKNGQCEKCKCFRTGRNWCKYCNSEYTQNNFGKWTSGIKELDEFIQAAQLKAINARSMLEWIDYQEFTDVKHIADGGNSSVFTANWHQGPIRAWDTTANDWERGWDTTTNDCELDSELTNLNIIILKRLNNSRNMTYLKEARNNLINFNFSSYF</sequence>
<reference evidence="5" key="1">
    <citation type="submission" date="2021-06" db="EMBL/GenBank/DDBJ databases">
        <authorList>
            <person name="Kallberg Y."/>
            <person name="Tangrot J."/>
            <person name="Rosling A."/>
        </authorList>
    </citation>
    <scope>NUCLEOTIDE SEQUENCE</scope>
    <source>
        <strain evidence="5">87-6 pot B 2015</strain>
    </source>
</reference>
<comment type="caution">
    <text evidence="5">The sequence shown here is derived from an EMBL/GenBank/DDBJ whole genome shotgun (WGS) entry which is preliminary data.</text>
</comment>
<feature type="region of interest" description="Disordered" evidence="3">
    <location>
        <begin position="124"/>
        <end position="145"/>
    </location>
</feature>
<dbReference type="Proteomes" id="UP000789375">
    <property type="component" value="Unassembled WGS sequence"/>
</dbReference>
<dbReference type="CDD" id="cd11856">
    <property type="entry name" value="SH3_p47phox_like"/>
    <property type="match status" value="1"/>
</dbReference>
<keyword evidence="6" id="KW-1185">Reference proteome</keyword>
<accession>A0A9N9D309</accession>